<reference evidence="3" key="1">
    <citation type="submission" date="2013-02" db="EMBL/GenBank/DDBJ databases">
        <authorList>
            <consortium name="The Broad Institute Genome Sequencing Platform"/>
            <person name="Cuomo C."/>
            <person name="Becnel J."/>
            <person name="Sanscrainte N."/>
            <person name="Walker B."/>
            <person name="Young S.K."/>
            <person name="Zeng Q."/>
            <person name="Gargeya S."/>
            <person name="Fitzgerald M."/>
            <person name="Haas B."/>
            <person name="Abouelleil A."/>
            <person name="Alvarado L."/>
            <person name="Arachchi H.M."/>
            <person name="Berlin A.M."/>
            <person name="Chapman S.B."/>
            <person name="Dewar J."/>
            <person name="Goldberg J."/>
            <person name="Griggs A."/>
            <person name="Gujja S."/>
            <person name="Hansen M."/>
            <person name="Howarth C."/>
            <person name="Imamovic A."/>
            <person name="Larimer J."/>
            <person name="McCowan C."/>
            <person name="Murphy C."/>
            <person name="Neiman D."/>
            <person name="Pearson M."/>
            <person name="Priest M."/>
            <person name="Roberts A."/>
            <person name="Saif S."/>
            <person name="Shea T."/>
            <person name="Sisk P."/>
            <person name="Sykes S."/>
            <person name="Wortman J."/>
            <person name="Nusbaum C."/>
            <person name="Birren B."/>
        </authorList>
    </citation>
    <scope>NUCLEOTIDE SEQUENCE [LARGE SCALE GENOMIC DNA]</scope>
    <source>
        <strain evidence="3">PRA339</strain>
    </source>
</reference>
<sequence length="637" mass="75195">MHEKSSKEKRVSWGGTRVKRYSVSDKEDIENQKKDNSRGEQNTFDFGYLKDTSEKNGIKQIGIQDYNPFLESNNQKISKINLFGVKEICDQNEDSNKTLQNDTSNEGNLNIKESKVEEESVFTTSVKSKISLFEKKIQKENLNIEDISSQKKTEEATEPLNTTTFNAFFPKENESEAMDTQKFNEIFKCNKPIEEIDNDLQNDELMNTMNIKKLLNLSPFNPYDELIKRGIRFYTKEKIQFKRLSVFQSSQESNASFFYYHKYFTKPLLNHLNEFIKYLLSLHSEIKNDHLNFSNLINPEIFNKENIDTLLRELKGMSSLIFKITWYNLRKERENKFNLVLKDNKLKLEEEYQKIKDIKQTKLDKIITRENEKKEIEKKIESNVKNSTLKKSSNEFSNGNEPMTASLLKRMINDNKEVNYSYRKEIDELNDKIIKNKVTFDNLNSKISLLTEDINGLNIRIKNKSVGEREYLEIKDKFKKITSISGLEIIKAYDNVFVMKVGEYFCEFLISLGNVLLIDDYSISINNKENKNLFLFFVNFLNLKNEPLRNGIMKLLEINDRVKFIIKDINSIKFNSIINYNEENDTFIIKIKKFNKKIEEKEILIKLKKDWSKEIFINNELTHLNDYGYINEAYEMI</sequence>
<reference evidence="2 3" key="2">
    <citation type="submission" date="2014-03" db="EMBL/GenBank/DDBJ databases">
        <title>The Genome Sequence of Anncaliia algerae insect isolate PRA339.</title>
        <authorList>
            <consortium name="The Broad Institute Genome Sequencing Platform"/>
            <consortium name="The Broad Institute Genome Sequencing Center for Infectious Disease"/>
            <person name="Cuomo C."/>
            <person name="Becnel J."/>
            <person name="Sanscrainte N."/>
            <person name="Walker B."/>
            <person name="Young S.K."/>
            <person name="Zeng Q."/>
            <person name="Gargeya S."/>
            <person name="Fitzgerald M."/>
            <person name="Haas B."/>
            <person name="Abouelleil A."/>
            <person name="Alvarado L."/>
            <person name="Arachchi H.M."/>
            <person name="Berlin A.M."/>
            <person name="Chapman S.B."/>
            <person name="Dewar J."/>
            <person name="Goldberg J."/>
            <person name="Griggs A."/>
            <person name="Gujja S."/>
            <person name="Hansen M."/>
            <person name="Howarth C."/>
            <person name="Imamovic A."/>
            <person name="Larimer J."/>
            <person name="McCowan C."/>
            <person name="Murphy C."/>
            <person name="Neiman D."/>
            <person name="Pearson M."/>
            <person name="Priest M."/>
            <person name="Roberts A."/>
            <person name="Saif S."/>
            <person name="Shea T."/>
            <person name="Sisk P."/>
            <person name="Sykes S."/>
            <person name="Wortman J."/>
            <person name="Nusbaum C."/>
            <person name="Birren B."/>
        </authorList>
    </citation>
    <scope>NUCLEOTIDE SEQUENCE [LARGE SCALE GENOMIC DNA]</scope>
    <source>
        <strain evidence="2 3">PRA339</strain>
    </source>
</reference>
<name>A0A059EVU1_9MICR</name>
<dbReference type="HOGENOM" id="CLU_028971_0_0_1"/>
<dbReference type="OrthoDB" id="2195102at2759"/>
<evidence type="ECO:0000256" key="1">
    <source>
        <dbReference type="SAM" id="MobiDB-lite"/>
    </source>
</evidence>
<feature type="compositionally biased region" description="Basic and acidic residues" evidence="1">
    <location>
        <begin position="22"/>
        <end position="38"/>
    </location>
</feature>
<evidence type="ECO:0000313" key="3">
    <source>
        <dbReference type="Proteomes" id="UP000030655"/>
    </source>
</evidence>
<keyword evidence="3" id="KW-1185">Reference proteome</keyword>
<dbReference type="VEuPathDB" id="MicrosporidiaDB:H312_03492"/>
<dbReference type="AlphaFoldDB" id="A0A059EVU1"/>
<evidence type="ECO:0000313" key="2">
    <source>
        <dbReference type="EMBL" id="KCZ79123.1"/>
    </source>
</evidence>
<dbReference type="EMBL" id="KK365358">
    <property type="protein sequence ID" value="KCZ79123.1"/>
    <property type="molecule type" value="Genomic_DNA"/>
</dbReference>
<accession>A0A059EVU1</accession>
<dbReference type="Proteomes" id="UP000030655">
    <property type="component" value="Unassembled WGS sequence"/>
</dbReference>
<feature type="region of interest" description="Disordered" evidence="1">
    <location>
        <begin position="22"/>
        <end position="44"/>
    </location>
</feature>
<gene>
    <name evidence="2" type="ORF">H312_03492</name>
</gene>
<proteinExistence type="predicted"/>
<organism evidence="2 3">
    <name type="scientific">Anncaliia algerae PRA339</name>
    <dbReference type="NCBI Taxonomy" id="1288291"/>
    <lineage>
        <taxon>Eukaryota</taxon>
        <taxon>Fungi</taxon>
        <taxon>Fungi incertae sedis</taxon>
        <taxon>Microsporidia</taxon>
        <taxon>Tubulinosematoidea</taxon>
        <taxon>Tubulinosematidae</taxon>
        <taxon>Anncaliia</taxon>
    </lineage>
</organism>
<protein>
    <recommendedName>
        <fullName evidence="4">Spc7 kinetochore protein domain-containing protein</fullName>
    </recommendedName>
</protein>
<evidence type="ECO:0008006" key="4">
    <source>
        <dbReference type="Google" id="ProtNLM"/>
    </source>
</evidence>